<protein>
    <submittedName>
        <fullName evidence="3">Uncharacterized protein</fullName>
    </submittedName>
</protein>
<dbReference type="AlphaFoldDB" id="A0A428V161"/>
<dbReference type="EMBL" id="NIZV01000006">
    <property type="protein sequence ID" value="RSM20252.1"/>
    <property type="molecule type" value="Genomic_DNA"/>
</dbReference>
<feature type="region of interest" description="Disordered" evidence="1">
    <location>
        <begin position="1"/>
        <end position="22"/>
    </location>
</feature>
<sequence>MLNFSADNEKEPQQDPLLSLQEAEPQKSSLSWLGIFLDSVLVLVSLAFAVFASLAEISPPQG</sequence>
<accession>A0A428V161</accession>
<keyword evidence="2" id="KW-1133">Transmembrane helix</keyword>
<comment type="caution">
    <text evidence="3">The sequence shown here is derived from an EMBL/GenBank/DDBJ whole genome shotgun (WGS) entry which is preliminary data.</text>
</comment>
<organism evidence="3 4">
    <name type="scientific">Fusarium ambrosium</name>
    <dbReference type="NCBI Taxonomy" id="131363"/>
    <lineage>
        <taxon>Eukaryota</taxon>
        <taxon>Fungi</taxon>
        <taxon>Dikarya</taxon>
        <taxon>Ascomycota</taxon>
        <taxon>Pezizomycotina</taxon>
        <taxon>Sordariomycetes</taxon>
        <taxon>Hypocreomycetidae</taxon>
        <taxon>Hypocreales</taxon>
        <taxon>Nectriaceae</taxon>
        <taxon>Fusarium</taxon>
        <taxon>Fusarium solani species complex</taxon>
    </lineage>
</organism>
<proteinExistence type="predicted"/>
<gene>
    <name evidence="3" type="ORF">CDV31_000746</name>
</gene>
<keyword evidence="2" id="KW-0812">Transmembrane</keyword>
<evidence type="ECO:0000313" key="3">
    <source>
        <dbReference type="EMBL" id="RSM20252.1"/>
    </source>
</evidence>
<feature type="non-terminal residue" evidence="3">
    <location>
        <position position="62"/>
    </location>
</feature>
<keyword evidence="4" id="KW-1185">Reference proteome</keyword>
<reference evidence="3 4" key="1">
    <citation type="submission" date="2017-06" db="EMBL/GenBank/DDBJ databases">
        <title>Cmopartive genomic analysis of Ambrosia Fusariam Clade fungi.</title>
        <authorList>
            <person name="Stajich J.E."/>
            <person name="Carrillo J."/>
            <person name="Kijimoto T."/>
            <person name="Eskalen A."/>
            <person name="O'Donnell K."/>
            <person name="Kasson M."/>
        </authorList>
    </citation>
    <scope>NUCLEOTIDE SEQUENCE [LARGE SCALE GENOMIC DNA]</scope>
    <source>
        <strain evidence="3 4">NRRL 20438</strain>
    </source>
</reference>
<name>A0A428V161_9HYPO</name>
<evidence type="ECO:0000256" key="2">
    <source>
        <dbReference type="SAM" id="Phobius"/>
    </source>
</evidence>
<evidence type="ECO:0000313" key="4">
    <source>
        <dbReference type="Proteomes" id="UP000288429"/>
    </source>
</evidence>
<feature type="transmembrane region" description="Helical" evidence="2">
    <location>
        <begin position="30"/>
        <end position="55"/>
    </location>
</feature>
<evidence type="ECO:0000256" key="1">
    <source>
        <dbReference type="SAM" id="MobiDB-lite"/>
    </source>
</evidence>
<keyword evidence="2" id="KW-0472">Membrane</keyword>
<dbReference type="Proteomes" id="UP000288429">
    <property type="component" value="Unassembled WGS sequence"/>
</dbReference>